<evidence type="ECO:0000313" key="2">
    <source>
        <dbReference type="EMBL" id="KAE8933629.1"/>
    </source>
</evidence>
<reference evidence="12 13" key="1">
    <citation type="submission" date="2018-08" db="EMBL/GenBank/DDBJ databases">
        <title>Genomic investigation of the strawberry pathogen Phytophthora fragariae indicates pathogenicity is determined by transcriptional variation in three key races.</title>
        <authorList>
            <person name="Adams T.M."/>
            <person name="Armitage A.D."/>
            <person name="Sobczyk M.K."/>
            <person name="Bates H.J."/>
            <person name="Dunwell J.M."/>
            <person name="Nellist C.F."/>
            <person name="Harrison R.J."/>
        </authorList>
    </citation>
    <scope>NUCLEOTIDE SEQUENCE [LARGE SCALE GENOMIC DNA]</scope>
    <source>
        <strain evidence="10 14">A4</strain>
        <strain evidence="9 15">BC-1</strain>
        <strain evidence="7 19">BC-23</strain>
        <strain evidence="8 13">NOV-27</strain>
        <strain evidence="6 16">NOV-5</strain>
        <strain evidence="5 17">NOV-71</strain>
        <strain evidence="11 20">NOV-77</strain>
        <strain evidence="2 12">NOV-9</strain>
        <strain evidence="4 21">ONT-3</strain>
        <strain evidence="3 18">SCRP245</strain>
    </source>
</reference>
<evidence type="ECO:0000313" key="17">
    <source>
        <dbReference type="Proteomes" id="UP000441208"/>
    </source>
</evidence>
<evidence type="ECO:0000313" key="10">
    <source>
        <dbReference type="EMBL" id="KAE9305785.1"/>
    </source>
</evidence>
<accession>A0A6A3YVE5</accession>
<dbReference type="EMBL" id="QXGE01000691">
    <property type="protein sequence ID" value="KAE9305785.1"/>
    <property type="molecule type" value="Genomic_DNA"/>
</dbReference>
<feature type="transmembrane region" description="Helical" evidence="1">
    <location>
        <begin position="12"/>
        <end position="36"/>
    </location>
</feature>
<dbReference type="Proteomes" id="UP000460718">
    <property type="component" value="Unassembled WGS sequence"/>
</dbReference>
<dbReference type="EMBL" id="QXFX01000918">
    <property type="protein sequence ID" value="KAE9100835.1"/>
    <property type="molecule type" value="Genomic_DNA"/>
</dbReference>
<proteinExistence type="predicted"/>
<evidence type="ECO:0000313" key="16">
    <source>
        <dbReference type="Proteomes" id="UP000440732"/>
    </source>
</evidence>
<dbReference type="OrthoDB" id="10277760at2759"/>
<dbReference type="EMBL" id="QXFZ01000732">
    <property type="protein sequence ID" value="KAE9106583.1"/>
    <property type="molecule type" value="Genomic_DNA"/>
</dbReference>
<dbReference type="EMBL" id="QXGB01000715">
    <property type="protein sequence ID" value="KAE9206148.1"/>
    <property type="molecule type" value="Genomic_DNA"/>
</dbReference>
<dbReference type="EMBL" id="QXGA01000882">
    <property type="protein sequence ID" value="KAE9137262.1"/>
    <property type="molecule type" value="Genomic_DNA"/>
</dbReference>
<dbReference type="EMBL" id="QXGC01003153">
    <property type="protein sequence ID" value="KAE9178113.1"/>
    <property type="molecule type" value="Genomic_DNA"/>
</dbReference>
<evidence type="ECO:0000313" key="9">
    <source>
        <dbReference type="EMBL" id="KAE9224881.1"/>
    </source>
</evidence>
<evidence type="ECO:0000313" key="6">
    <source>
        <dbReference type="EMBL" id="KAE9137262.1"/>
    </source>
</evidence>
<organism evidence="9 15">
    <name type="scientific">Phytophthora fragariae</name>
    <dbReference type="NCBI Taxonomy" id="53985"/>
    <lineage>
        <taxon>Eukaryota</taxon>
        <taxon>Sar</taxon>
        <taxon>Stramenopiles</taxon>
        <taxon>Oomycota</taxon>
        <taxon>Peronosporomycetes</taxon>
        <taxon>Peronosporales</taxon>
        <taxon>Peronosporaceae</taxon>
        <taxon>Phytophthora</taxon>
    </lineage>
</organism>
<evidence type="ECO:0000256" key="1">
    <source>
        <dbReference type="SAM" id="Phobius"/>
    </source>
</evidence>
<evidence type="ECO:0000313" key="13">
    <source>
        <dbReference type="Proteomes" id="UP000433483"/>
    </source>
</evidence>
<keyword evidence="1" id="KW-1133">Transmembrane helix</keyword>
<dbReference type="AlphaFoldDB" id="A0A6A3YVE5"/>
<evidence type="ECO:0000313" key="11">
    <source>
        <dbReference type="EMBL" id="KAE9308207.1"/>
    </source>
</evidence>
<dbReference type="Proteomes" id="UP000486351">
    <property type="component" value="Unassembled WGS sequence"/>
</dbReference>
<dbReference type="EMBL" id="QXGD01000781">
    <property type="protein sequence ID" value="KAE9224881.1"/>
    <property type="molecule type" value="Genomic_DNA"/>
</dbReference>
<dbReference type="Proteomes" id="UP000429523">
    <property type="component" value="Unassembled WGS sequence"/>
</dbReference>
<evidence type="ECO:0000313" key="20">
    <source>
        <dbReference type="Proteomes" id="UP000486351"/>
    </source>
</evidence>
<gene>
    <name evidence="10" type="ORF">PF001_g12426</name>
    <name evidence="9" type="ORF">PF002_g14563</name>
    <name evidence="7" type="ORF">PF004_g25582</name>
    <name evidence="8" type="ORF">PF005_g13126</name>
    <name evidence="6" type="ORF">PF006_g14219</name>
    <name evidence="5" type="ORF">PF007_g13349</name>
    <name evidence="11" type="ORF">PF008_g21030</name>
    <name evidence="2" type="ORF">PF009_g16371</name>
    <name evidence="4" type="ORF">PF010_g14670</name>
    <name evidence="3" type="ORF">PF011_g25355</name>
</gene>
<dbReference type="EMBL" id="QXGF01000994">
    <property type="protein sequence ID" value="KAE8933629.1"/>
    <property type="molecule type" value="Genomic_DNA"/>
</dbReference>
<evidence type="ECO:0000313" key="3">
    <source>
        <dbReference type="EMBL" id="KAE8973184.1"/>
    </source>
</evidence>
<evidence type="ECO:0000313" key="4">
    <source>
        <dbReference type="EMBL" id="KAE9100835.1"/>
    </source>
</evidence>
<dbReference type="EMBL" id="QXFW01003076">
    <property type="protein sequence ID" value="KAE8973184.1"/>
    <property type="molecule type" value="Genomic_DNA"/>
</dbReference>
<comment type="caution">
    <text evidence="9">The sequence shown here is derived from an EMBL/GenBank/DDBJ whole genome shotgun (WGS) entry which is preliminary data.</text>
</comment>
<dbReference type="Proteomes" id="UP000433483">
    <property type="component" value="Unassembled WGS sequence"/>
</dbReference>
<evidence type="ECO:0000313" key="8">
    <source>
        <dbReference type="EMBL" id="KAE9206148.1"/>
    </source>
</evidence>
<evidence type="ECO:0000313" key="5">
    <source>
        <dbReference type="EMBL" id="KAE9106583.1"/>
    </source>
</evidence>
<evidence type="ECO:0000313" key="7">
    <source>
        <dbReference type="EMBL" id="KAE9178113.1"/>
    </source>
</evidence>
<keyword evidence="1" id="KW-0472">Membrane</keyword>
<dbReference type="EMBL" id="QXFY01001846">
    <property type="protein sequence ID" value="KAE9308207.1"/>
    <property type="molecule type" value="Genomic_DNA"/>
</dbReference>
<name>A0A6A3YVE5_9STRA</name>
<evidence type="ECO:0000313" key="15">
    <source>
        <dbReference type="Proteomes" id="UP000440367"/>
    </source>
</evidence>
<sequence length="47" mass="5220">MDLYVASTAFCIQSITVEGLFAVVFLIVTTSLYYFLGKVISGCTTWF</sequence>
<evidence type="ECO:0000313" key="21">
    <source>
        <dbReference type="Proteomes" id="UP000488956"/>
    </source>
</evidence>
<dbReference type="Proteomes" id="UP000440367">
    <property type="component" value="Unassembled WGS sequence"/>
</dbReference>
<evidence type="ECO:0000313" key="18">
    <source>
        <dbReference type="Proteomes" id="UP000460718"/>
    </source>
</evidence>
<dbReference type="Proteomes" id="UP000441208">
    <property type="component" value="Unassembled WGS sequence"/>
</dbReference>
<dbReference type="Proteomes" id="UP000437068">
    <property type="component" value="Unassembled WGS sequence"/>
</dbReference>
<evidence type="ECO:0000313" key="12">
    <source>
        <dbReference type="Proteomes" id="UP000429523"/>
    </source>
</evidence>
<dbReference type="Proteomes" id="UP000476176">
    <property type="component" value="Unassembled WGS sequence"/>
</dbReference>
<evidence type="ECO:0000313" key="14">
    <source>
        <dbReference type="Proteomes" id="UP000437068"/>
    </source>
</evidence>
<dbReference type="Proteomes" id="UP000440732">
    <property type="component" value="Unassembled WGS sequence"/>
</dbReference>
<keyword evidence="1" id="KW-0812">Transmembrane</keyword>
<protein>
    <submittedName>
        <fullName evidence="9">Uncharacterized protein</fullName>
    </submittedName>
</protein>
<dbReference type="Proteomes" id="UP000488956">
    <property type="component" value="Unassembled WGS sequence"/>
</dbReference>
<evidence type="ECO:0000313" key="19">
    <source>
        <dbReference type="Proteomes" id="UP000476176"/>
    </source>
</evidence>
<keyword evidence="13" id="KW-1185">Reference proteome</keyword>